<protein>
    <recommendedName>
        <fullName evidence="1">F5/8 type C domain-containing protein</fullName>
    </recommendedName>
</protein>
<accession>A0ABR2H2F4</accession>
<proteinExistence type="predicted"/>
<gene>
    <name evidence="2" type="ORF">M9Y10_031028</name>
</gene>
<feature type="domain" description="F5/8 type C" evidence="1">
    <location>
        <begin position="316"/>
        <end position="443"/>
    </location>
</feature>
<dbReference type="EMBL" id="JAPFFF010000048">
    <property type="protein sequence ID" value="KAK8840091.1"/>
    <property type="molecule type" value="Genomic_DNA"/>
</dbReference>
<dbReference type="Proteomes" id="UP001470230">
    <property type="component" value="Unassembled WGS sequence"/>
</dbReference>
<organism evidence="2 3">
    <name type="scientific">Tritrichomonas musculus</name>
    <dbReference type="NCBI Taxonomy" id="1915356"/>
    <lineage>
        <taxon>Eukaryota</taxon>
        <taxon>Metamonada</taxon>
        <taxon>Parabasalia</taxon>
        <taxon>Tritrichomonadida</taxon>
        <taxon>Tritrichomonadidae</taxon>
        <taxon>Tritrichomonas</taxon>
    </lineage>
</organism>
<name>A0ABR2H2F4_9EUKA</name>
<reference evidence="2 3" key="1">
    <citation type="submission" date="2024-04" db="EMBL/GenBank/DDBJ databases">
        <title>Tritrichomonas musculus Genome.</title>
        <authorList>
            <person name="Alves-Ferreira E."/>
            <person name="Grigg M."/>
            <person name="Lorenzi H."/>
            <person name="Galac M."/>
        </authorList>
    </citation>
    <scope>NUCLEOTIDE SEQUENCE [LARGE SCALE GENOMIC DNA]</scope>
    <source>
        <strain evidence="2 3">EAF2021</strain>
    </source>
</reference>
<evidence type="ECO:0000313" key="3">
    <source>
        <dbReference type="Proteomes" id="UP001470230"/>
    </source>
</evidence>
<dbReference type="InterPro" id="IPR000421">
    <property type="entry name" value="FA58C"/>
</dbReference>
<evidence type="ECO:0000313" key="2">
    <source>
        <dbReference type="EMBL" id="KAK8840091.1"/>
    </source>
</evidence>
<dbReference type="Gene3D" id="2.60.120.260">
    <property type="entry name" value="Galactose-binding domain-like"/>
    <property type="match status" value="1"/>
</dbReference>
<dbReference type="InterPro" id="IPR008979">
    <property type="entry name" value="Galactose-bd-like_sf"/>
</dbReference>
<sequence>MCSKKIILSSSGLKNIVLNAQDLENEFIFIFGNREIKLHRLFAEFISPKVSHIHQCDPTINYLNLSDLFQKITTTNTKNISDLFNERTAKMIEAISQGYPIDIEEKDINTIQIISAIFENEELFDKINDISQKVIKNQKNIEDIITNIQIYDVIRPEFVENYISSNIEYINEHFSSIIEKVDLSSIQKSVFSAIIRNDGFKVTDNDKLFEMIKKINSNDGSVEMYEAVDFLRLSTENFCELLKSLDYSEMTGTMWSRLCEFVCSKLASKSEEKVATNNESLVNIEYDGDTSHRFSGLVNYVIKNKKNNESNDDVIQVTASSVSGTEYPKNAIDFGSNNCFHSSGGYPWLQYDFKGLRIRPTSYSIKTRSDQDSQNPMNWNIEVSNTGNENDWKTIDSRTNVTSVSKSNQSDTFNIQSSLSPNESYRYIRFRCTGNTSGNCTCLVLSCLEYFGSLIK</sequence>
<evidence type="ECO:0000259" key="1">
    <source>
        <dbReference type="Pfam" id="PF00754"/>
    </source>
</evidence>
<comment type="caution">
    <text evidence="2">The sequence shown here is derived from an EMBL/GenBank/DDBJ whole genome shotgun (WGS) entry which is preliminary data.</text>
</comment>
<keyword evidence="3" id="KW-1185">Reference proteome</keyword>
<dbReference type="Pfam" id="PF00754">
    <property type="entry name" value="F5_F8_type_C"/>
    <property type="match status" value="1"/>
</dbReference>
<dbReference type="SUPFAM" id="SSF49785">
    <property type="entry name" value="Galactose-binding domain-like"/>
    <property type="match status" value="1"/>
</dbReference>